<reference evidence="5 6" key="1">
    <citation type="submission" date="2023-08" db="EMBL/GenBank/DDBJ databases">
        <title>A Necator americanus chromosomal reference genome.</title>
        <authorList>
            <person name="Ilik V."/>
            <person name="Petrzelkova K.J."/>
            <person name="Pardy F."/>
            <person name="Fuh T."/>
            <person name="Niatou-Singa F.S."/>
            <person name="Gouil Q."/>
            <person name="Baker L."/>
            <person name="Ritchie M.E."/>
            <person name="Jex A.R."/>
            <person name="Gazzola D."/>
            <person name="Li H."/>
            <person name="Toshio Fujiwara R."/>
            <person name="Zhan B."/>
            <person name="Aroian R.V."/>
            <person name="Pafco B."/>
            <person name="Schwarz E.M."/>
        </authorList>
    </citation>
    <scope>NUCLEOTIDE SEQUENCE [LARGE SCALE GENOMIC DNA]</scope>
    <source>
        <strain evidence="5 6">Aroian</strain>
        <tissue evidence="5">Whole animal</tissue>
    </source>
</reference>
<sequence length="399" mass="44226">MVLPFDKEEFSSFFELHHTKGPVAYIKRRLAEYWSGSRTPRRRRQLRQHAAQFGLAQHIIEDHLHALGLRKWGSNAFDNLLIVPPGVGIIHQVNLEYLSRVVFVSEDGVLYPDSVVGADSHTTMVNGSGVLGWGVGGIEAEAVILGQPISMVTSQQYRNRWTFLEIIRFNIAVVIPEVIGCELVGCLADTVTTTDLVLTITESLRVFGVVGKFIEFFGEGVASLSIADRATIANMCPEYGATVGFFPVDWRTVHYLLQSGRDESYCNRVENYLKANRMFVEYGDSQCKPTFTKILTFDLRLIVPSLSGPRRPQDRIDLSSLHKDFSSNLTTKFPFKGFGLRAEHLQKGTSIIKNGSIGNLTHGSVVIAAITSCTNTSNPGVMLAAGLVAKKRRNPHETL</sequence>
<dbReference type="SUPFAM" id="SSF53732">
    <property type="entry name" value="Aconitase iron-sulfur domain"/>
    <property type="match status" value="1"/>
</dbReference>
<feature type="domain" description="Aconitase/3-isopropylmalate dehydratase large subunit alpha/beta/alpha" evidence="4">
    <location>
        <begin position="69"/>
        <end position="156"/>
    </location>
</feature>
<keyword evidence="1" id="KW-0479">Metal-binding</keyword>
<keyword evidence="2" id="KW-0408">Iron</keyword>
<proteinExistence type="predicted"/>
<protein>
    <recommendedName>
        <fullName evidence="4">Aconitase/3-isopropylmalate dehydratase large subunit alpha/beta/alpha domain-containing protein</fullName>
    </recommendedName>
</protein>
<name>A0ABR1EEN9_NECAM</name>
<dbReference type="InterPro" id="IPR001030">
    <property type="entry name" value="Acoase/IPM_deHydtase_lsu_aba"/>
</dbReference>
<dbReference type="PRINTS" id="PR00415">
    <property type="entry name" value="ACONITASE"/>
</dbReference>
<dbReference type="InterPro" id="IPR006249">
    <property type="entry name" value="Aconitase/IRP2"/>
</dbReference>
<keyword evidence="3" id="KW-0411">Iron-sulfur</keyword>
<evidence type="ECO:0000313" key="5">
    <source>
        <dbReference type="EMBL" id="KAK6761154.1"/>
    </source>
</evidence>
<dbReference type="EMBL" id="JAVFWL010000006">
    <property type="protein sequence ID" value="KAK6761154.1"/>
    <property type="molecule type" value="Genomic_DNA"/>
</dbReference>
<dbReference type="PROSITE" id="PS00450">
    <property type="entry name" value="ACONITASE_1"/>
    <property type="match status" value="1"/>
</dbReference>
<evidence type="ECO:0000256" key="3">
    <source>
        <dbReference type="ARBA" id="ARBA00023014"/>
    </source>
</evidence>
<dbReference type="Pfam" id="PF00330">
    <property type="entry name" value="Aconitase"/>
    <property type="match status" value="2"/>
</dbReference>
<comment type="caution">
    <text evidence="5">The sequence shown here is derived from an EMBL/GenBank/DDBJ whole genome shotgun (WGS) entry which is preliminary data.</text>
</comment>
<evidence type="ECO:0000256" key="1">
    <source>
        <dbReference type="ARBA" id="ARBA00022723"/>
    </source>
</evidence>
<dbReference type="Proteomes" id="UP001303046">
    <property type="component" value="Unassembled WGS sequence"/>
</dbReference>
<evidence type="ECO:0000259" key="4">
    <source>
        <dbReference type="Pfam" id="PF00330"/>
    </source>
</evidence>
<dbReference type="InterPro" id="IPR015931">
    <property type="entry name" value="Acnase/IPM_dHydase_lsu_aba_1/3"/>
</dbReference>
<dbReference type="InterPro" id="IPR018136">
    <property type="entry name" value="Aconitase_4Fe-4S_BS"/>
</dbReference>
<dbReference type="InterPro" id="IPR036008">
    <property type="entry name" value="Aconitase_4Fe-4S_dom"/>
</dbReference>
<evidence type="ECO:0000313" key="6">
    <source>
        <dbReference type="Proteomes" id="UP001303046"/>
    </source>
</evidence>
<evidence type="ECO:0000256" key="2">
    <source>
        <dbReference type="ARBA" id="ARBA00023004"/>
    </source>
</evidence>
<organism evidence="5 6">
    <name type="scientific">Necator americanus</name>
    <name type="common">Human hookworm</name>
    <dbReference type="NCBI Taxonomy" id="51031"/>
    <lineage>
        <taxon>Eukaryota</taxon>
        <taxon>Metazoa</taxon>
        <taxon>Ecdysozoa</taxon>
        <taxon>Nematoda</taxon>
        <taxon>Chromadorea</taxon>
        <taxon>Rhabditida</taxon>
        <taxon>Rhabditina</taxon>
        <taxon>Rhabditomorpha</taxon>
        <taxon>Strongyloidea</taxon>
        <taxon>Ancylostomatidae</taxon>
        <taxon>Bunostominae</taxon>
        <taxon>Necator</taxon>
    </lineage>
</organism>
<accession>A0ABR1EEN9</accession>
<gene>
    <name evidence="5" type="primary">Necator_chrX.g22444</name>
    <name evidence="5" type="ORF">RB195_022281</name>
</gene>
<dbReference type="Gene3D" id="3.30.499.10">
    <property type="entry name" value="Aconitase, domain 3"/>
    <property type="match status" value="2"/>
</dbReference>
<dbReference type="PANTHER" id="PTHR11670">
    <property type="entry name" value="ACONITASE/IRON-RESPONSIVE ELEMENT FAMILY MEMBER"/>
    <property type="match status" value="1"/>
</dbReference>
<feature type="domain" description="Aconitase/3-isopropylmalate dehydratase large subunit alpha/beta/alpha" evidence="4">
    <location>
        <begin position="171"/>
        <end position="391"/>
    </location>
</feature>
<keyword evidence="6" id="KW-1185">Reference proteome</keyword>